<feature type="transmembrane region" description="Helical" evidence="7">
    <location>
        <begin position="339"/>
        <end position="362"/>
    </location>
</feature>
<comment type="caution">
    <text evidence="8">The sequence shown here is derived from an EMBL/GenBank/DDBJ whole genome shotgun (WGS) entry which is preliminary data.</text>
</comment>
<keyword evidence="6 7" id="KW-0472">Membrane</keyword>
<dbReference type="InterPro" id="IPR036259">
    <property type="entry name" value="MFS_trans_sf"/>
</dbReference>
<evidence type="ECO:0000256" key="5">
    <source>
        <dbReference type="ARBA" id="ARBA00022989"/>
    </source>
</evidence>
<dbReference type="PANTHER" id="PTHR43266:SF2">
    <property type="entry name" value="MAJOR FACILITATOR SUPERFAMILY (MFS) PROFILE DOMAIN-CONTAINING PROTEIN"/>
    <property type="match status" value="1"/>
</dbReference>
<gene>
    <name evidence="8" type="primary">lplT_6</name>
    <name evidence="8" type="ORF">GALL_130570</name>
</gene>
<evidence type="ECO:0000256" key="2">
    <source>
        <dbReference type="ARBA" id="ARBA00022448"/>
    </source>
</evidence>
<organism evidence="8">
    <name type="scientific">mine drainage metagenome</name>
    <dbReference type="NCBI Taxonomy" id="410659"/>
    <lineage>
        <taxon>unclassified sequences</taxon>
        <taxon>metagenomes</taxon>
        <taxon>ecological metagenomes</taxon>
    </lineage>
</organism>
<keyword evidence="2" id="KW-0813">Transport</keyword>
<dbReference type="Gene3D" id="1.20.1250.20">
    <property type="entry name" value="MFS general substrate transporter like domains"/>
    <property type="match status" value="1"/>
</dbReference>
<feature type="transmembrane region" description="Helical" evidence="7">
    <location>
        <begin position="281"/>
        <end position="297"/>
    </location>
</feature>
<dbReference type="InterPro" id="IPR011701">
    <property type="entry name" value="MFS"/>
</dbReference>
<proteinExistence type="predicted"/>
<protein>
    <submittedName>
        <fullName evidence="8">Lysophospholipid transporter LplT</fullName>
    </submittedName>
</protein>
<name>A0A1J5S9F1_9ZZZZ</name>
<comment type="subcellular location">
    <subcellularLocation>
        <location evidence="1">Cell membrane</location>
        <topology evidence="1">Multi-pass membrane protein</topology>
    </subcellularLocation>
</comment>
<dbReference type="GO" id="GO:0005886">
    <property type="term" value="C:plasma membrane"/>
    <property type="evidence" value="ECO:0007669"/>
    <property type="project" value="UniProtKB-SubCell"/>
</dbReference>
<dbReference type="CDD" id="cd06173">
    <property type="entry name" value="MFS_MefA_like"/>
    <property type="match status" value="1"/>
</dbReference>
<feature type="transmembrane region" description="Helical" evidence="7">
    <location>
        <begin position="217"/>
        <end position="241"/>
    </location>
</feature>
<accession>A0A1J5S9F1</accession>
<evidence type="ECO:0000256" key="6">
    <source>
        <dbReference type="ARBA" id="ARBA00023136"/>
    </source>
</evidence>
<dbReference type="AlphaFoldDB" id="A0A1J5S9F1"/>
<keyword evidence="3" id="KW-1003">Cell membrane</keyword>
<evidence type="ECO:0000313" key="8">
    <source>
        <dbReference type="EMBL" id="OIR04967.1"/>
    </source>
</evidence>
<dbReference type="Pfam" id="PF07690">
    <property type="entry name" value="MFS_1"/>
    <property type="match status" value="1"/>
</dbReference>
<feature type="transmembrane region" description="Helical" evidence="7">
    <location>
        <begin position="12"/>
        <end position="38"/>
    </location>
</feature>
<feature type="transmembrane region" description="Helical" evidence="7">
    <location>
        <begin position="50"/>
        <end position="70"/>
    </location>
</feature>
<feature type="transmembrane region" description="Helical" evidence="7">
    <location>
        <begin position="368"/>
        <end position="390"/>
    </location>
</feature>
<dbReference type="GO" id="GO:0022857">
    <property type="term" value="F:transmembrane transporter activity"/>
    <property type="evidence" value="ECO:0007669"/>
    <property type="project" value="InterPro"/>
</dbReference>
<reference evidence="8" key="1">
    <citation type="submission" date="2016-10" db="EMBL/GenBank/DDBJ databases">
        <title>Sequence of Gallionella enrichment culture.</title>
        <authorList>
            <person name="Poehlein A."/>
            <person name="Muehling M."/>
            <person name="Daniel R."/>
        </authorList>
    </citation>
    <scope>NUCLEOTIDE SEQUENCE</scope>
</reference>
<keyword evidence="4 7" id="KW-0812">Transmembrane</keyword>
<keyword evidence="5 7" id="KW-1133">Transmembrane helix</keyword>
<sequence>MTIHKQSLTSRAMLAVLSAQFLSALADNALLFAAIALLKSQAAASWQIPMLQEFFVVAFILLAPFVGPFADSYPKGRVMLIANTLKFSGAAAMLAGLNPLLSYGLVGIGAAAYSPAKYGILSELVNQDKLVKANGLMEGSTIVAILLGAVVGGKLADSALHIALMVVCGCYLAAALVNLLIPRLPAMRQKAGLSMRHLIQHFILALKTLFKNRDARLSLLGTSVFWGAGSTLRLLLVAWVPVALGTNDLSMPANLSGAVAIGIAVGAALAASFINLKNVNRVLPVGISIGLLIILFAHSTHLYIAIGLLIMIGGTGGFYVVPLNALLQERGHETVGAGNAVAVQNFFENCTMLTLIGVYIMLEKSGMPVVQAATIFGGIIFVAISLLALIRVRKHGRANQQTF</sequence>
<dbReference type="PANTHER" id="PTHR43266">
    <property type="entry name" value="MACROLIDE-EFFLUX PROTEIN"/>
    <property type="match status" value="1"/>
</dbReference>
<feature type="transmembrane region" description="Helical" evidence="7">
    <location>
        <begin position="253"/>
        <end position="274"/>
    </location>
</feature>
<feature type="transmembrane region" description="Helical" evidence="7">
    <location>
        <begin position="90"/>
        <end position="114"/>
    </location>
</feature>
<feature type="transmembrane region" description="Helical" evidence="7">
    <location>
        <begin position="159"/>
        <end position="181"/>
    </location>
</feature>
<evidence type="ECO:0000256" key="4">
    <source>
        <dbReference type="ARBA" id="ARBA00022692"/>
    </source>
</evidence>
<feature type="transmembrane region" description="Helical" evidence="7">
    <location>
        <begin position="303"/>
        <end position="327"/>
    </location>
</feature>
<evidence type="ECO:0000256" key="3">
    <source>
        <dbReference type="ARBA" id="ARBA00022475"/>
    </source>
</evidence>
<dbReference type="NCBIfam" id="NF008397">
    <property type="entry name" value="PRK11195.1"/>
    <property type="match status" value="1"/>
</dbReference>
<evidence type="ECO:0000256" key="7">
    <source>
        <dbReference type="SAM" id="Phobius"/>
    </source>
</evidence>
<dbReference type="SUPFAM" id="SSF103473">
    <property type="entry name" value="MFS general substrate transporter"/>
    <property type="match status" value="1"/>
</dbReference>
<dbReference type="EMBL" id="MLJW01000054">
    <property type="protein sequence ID" value="OIR04967.1"/>
    <property type="molecule type" value="Genomic_DNA"/>
</dbReference>
<evidence type="ECO:0000256" key="1">
    <source>
        <dbReference type="ARBA" id="ARBA00004651"/>
    </source>
</evidence>